<reference evidence="1" key="1">
    <citation type="submission" date="2018-02" db="EMBL/GenBank/DDBJ databases">
        <title>Rhizophora mucronata_Transcriptome.</title>
        <authorList>
            <person name="Meera S.P."/>
            <person name="Sreeshan A."/>
            <person name="Augustine A."/>
        </authorList>
    </citation>
    <scope>NUCLEOTIDE SEQUENCE</scope>
    <source>
        <tissue evidence="1">Leaf</tissue>
    </source>
</reference>
<protein>
    <submittedName>
        <fullName evidence="1">Uncharacterized protein</fullName>
    </submittedName>
</protein>
<sequence length="27" mass="3346">MQQNHFLCKPKNYPHHKRMVNIIPTRN</sequence>
<organism evidence="1">
    <name type="scientific">Rhizophora mucronata</name>
    <name type="common">Asiatic mangrove</name>
    <dbReference type="NCBI Taxonomy" id="61149"/>
    <lineage>
        <taxon>Eukaryota</taxon>
        <taxon>Viridiplantae</taxon>
        <taxon>Streptophyta</taxon>
        <taxon>Embryophyta</taxon>
        <taxon>Tracheophyta</taxon>
        <taxon>Spermatophyta</taxon>
        <taxon>Magnoliopsida</taxon>
        <taxon>eudicotyledons</taxon>
        <taxon>Gunneridae</taxon>
        <taxon>Pentapetalae</taxon>
        <taxon>rosids</taxon>
        <taxon>fabids</taxon>
        <taxon>Malpighiales</taxon>
        <taxon>Rhizophoraceae</taxon>
        <taxon>Rhizophora</taxon>
    </lineage>
</organism>
<name>A0A2P2PHJ1_RHIMU</name>
<dbReference type="EMBL" id="GGEC01073637">
    <property type="protein sequence ID" value="MBX54121.1"/>
    <property type="molecule type" value="Transcribed_RNA"/>
</dbReference>
<accession>A0A2P2PHJ1</accession>
<dbReference type="AlphaFoldDB" id="A0A2P2PHJ1"/>
<evidence type="ECO:0000313" key="1">
    <source>
        <dbReference type="EMBL" id="MBX54121.1"/>
    </source>
</evidence>
<proteinExistence type="predicted"/>